<keyword evidence="5 12" id="KW-0227">DNA damage</keyword>
<keyword evidence="3 12" id="KW-0963">Cytoplasm</keyword>
<dbReference type="PROSITE" id="PS51194">
    <property type="entry name" value="HELICASE_CTER"/>
    <property type="match status" value="1"/>
</dbReference>
<dbReference type="Gene3D" id="3.40.50.300">
    <property type="entry name" value="P-loop containing nucleotide triphosphate hydrolases"/>
    <property type="match status" value="3"/>
</dbReference>
<keyword evidence="8 12" id="KW-0267">Excision nuclease</keyword>
<dbReference type="SUPFAM" id="SSF46600">
    <property type="entry name" value="C-terminal UvrC-binding domain of UvrB"/>
    <property type="match status" value="1"/>
</dbReference>
<dbReference type="EMBL" id="PGTN01000028">
    <property type="protein sequence ID" value="PJF47987.1"/>
    <property type="molecule type" value="Genomic_DNA"/>
</dbReference>
<dbReference type="Pfam" id="PF17757">
    <property type="entry name" value="UvrB_inter"/>
    <property type="match status" value="1"/>
</dbReference>
<keyword evidence="4 12" id="KW-0547">Nucleotide-binding</keyword>
<dbReference type="InterPro" id="IPR014001">
    <property type="entry name" value="Helicase_ATP-bd"/>
</dbReference>
<evidence type="ECO:0000256" key="11">
    <source>
        <dbReference type="ARBA" id="ARBA00029504"/>
    </source>
</evidence>
<evidence type="ECO:0000256" key="9">
    <source>
        <dbReference type="ARBA" id="ARBA00023204"/>
    </source>
</evidence>
<feature type="domain" description="UVR" evidence="16">
    <location>
        <begin position="632"/>
        <end position="667"/>
    </location>
</feature>
<evidence type="ECO:0000256" key="12">
    <source>
        <dbReference type="HAMAP-Rule" id="MF_00204"/>
    </source>
</evidence>
<dbReference type="PROSITE" id="PS50151">
    <property type="entry name" value="UVR"/>
    <property type="match status" value="1"/>
</dbReference>
<dbReference type="GO" id="GO:0009380">
    <property type="term" value="C:excinuclease repair complex"/>
    <property type="evidence" value="ECO:0007669"/>
    <property type="project" value="InterPro"/>
</dbReference>
<evidence type="ECO:0000256" key="1">
    <source>
        <dbReference type="ARBA" id="ARBA00004496"/>
    </source>
</evidence>
<dbReference type="InterPro" id="IPR027417">
    <property type="entry name" value="P-loop_NTPase"/>
</dbReference>
<dbReference type="CDD" id="cd18790">
    <property type="entry name" value="SF2_C_UvrB"/>
    <property type="match status" value="1"/>
</dbReference>
<evidence type="ECO:0000256" key="8">
    <source>
        <dbReference type="ARBA" id="ARBA00022881"/>
    </source>
</evidence>
<comment type="subunit">
    <text evidence="10 12 13">Forms a heterotetramer with UvrA during the search for lesions. Interacts with UvrC in an incision complex.</text>
</comment>
<dbReference type="InterPro" id="IPR024759">
    <property type="entry name" value="UvrB_YAD/RRR_dom"/>
</dbReference>
<keyword evidence="6 12" id="KW-0228">DNA excision</keyword>
<dbReference type="SMART" id="SM00490">
    <property type="entry name" value="HELICc"/>
    <property type="match status" value="1"/>
</dbReference>
<organism evidence="19 20">
    <name type="scientific">Candidatus Thermofonsia Clade 3 bacterium</name>
    <dbReference type="NCBI Taxonomy" id="2364212"/>
    <lineage>
        <taxon>Bacteria</taxon>
        <taxon>Bacillati</taxon>
        <taxon>Chloroflexota</taxon>
        <taxon>Candidatus Thermofontia</taxon>
        <taxon>Candidatus Thermofonsia Clade 3</taxon>
    </lineage>
</organism>
<dbReference type="NCBIfam" id="TIGR00631">
    <property type="entry name" value="uvrb"/>
    <property type="match status" value="1"/>
</dbReference>
<evidence type="ECO:0000256" key="14">
    <source>
        <dbReference type="SAM" id="Coils"/>
    </source>
</evidence>
<evidence type="ECO:0000256" key="2">
    <source>
        <dbReference type="ARBA" id="ARBA00008533"/>
    </source>
</evidence>
<dbReference type="InterPro" id="IPR041471">
    <property type="entry name" value="UvrB_inter"/>
</dbReference>
<dbReference type="GO" id="GO:0005524">
    <property type="term" value="F:ATP binding"/>
    <property type="evidence" value="ECO:0007669"/>
    <property type="project" value="UniProtKB-UniRule"/>
</dbReference>
<comment type="caution">
    <text evidence="19">The sequence shown here is derived from an EMBL/GenBank/DDBJ whole genome shotgun (WGS) entry which is preliminary data.</text>
</comment>
<dbReference type="Proteomes" id="UP000230790">
    <property type="component" value="Unassembled WGS sequence"/>
</dbReference>
<dbReference type="AlphaFoldDB" id="A0A2M8QDW0"/>
<dbReference type="Pfam" id="PF04851">
    <property type="entry name" value="ResIII"/>
    <property type="match status" value="1"/>
</dbReference>
<evidence type="ECO:0000259" key="17">
    <source>
        <dbReference type="PROSITE" id="PS51192"/>
    </source>
</evidence>
<evidence type="ECO:0000256" key="15">
    <source>
        <dbReference type="SAM" id="MobiDB-lite"/>
    </source>
</evidence>
<evidence type="ECO:0000256" key="13">
    <source>
        <dbReference type="RuleBase" id="RU003587"/>
    </source>
</evidence>
<dbReference type="Pfam" id="PF02151">
    <property type="entry name" value="UVR"/>
    <property type="match status" value="1"/>
</dbReference>
<dbReference type="GO" id="GO:0006289">
    <property type="term" value="P:nucleotide-excision repair"/>
    <property type="evidence" value="ECO:0007669"/>
    <property type="project" value="UniProtKB-UniRule"/>
</dbReference>
<evidence type="ECO:0000313" key="19">
    <source>
        <dbReference type="EMBL" id="PJF47987.1"/>
    </source>
</evidence>
<dbReference type="GO" id="GO:0016887">
    <property type="term" value="F:ATP hydrolysis activity"/>
    <property type="evidence" value="ECO:0007669"/>
    <property type="project" value="InterPro"/>
</dbReference>
<dbReference type="SUPFAM" id="SSF52540">
    <property type="entry name" value="P-loop containing nucleoside triphosphate hydrolases"/>
    <property type="match status" value="2"/>
</dbReference>
<dbReference type="InterPro" id="IPR036876">
    <property type="entry name" value="UVR_dom_sf"/>
</dbReference>
<feature type="binding site" evidence="12">
    <location>
        <begin position="38"/>
        <end position="45"/>
    </location>
    <ligand>
        <name>ATP</name>
        <dbReference type="ChEBI" id="CHEBI:30616"/>
    </ligand>
</feature>
<dbReference type="InterPro" id="IPR004807">
    <property type="entry name" value="UvrB"/>
</dbReference>
<comment type="function">
    <text evidence="12">The UvrABC repair system catalyzes the recognition and processing of DNA lesions. A damage recognition complex composed of 2 UvrA and 2 UvrB subunits scans DNA for abnormalities. Upon binding of the UvrA(2)B(2) complex to a putative damaged site, the DNA wraps around one UvrB monomer. DNA wrap is dependent on ATP binding by UvrB and probably causes local melting of the DNA helix, facilitating insertion of UvrB beta-hairpin between the DNA strands. Then UvrB probes one DNA strand for the presence of a lesion. If a lesion is found the UvrA subunits dissociate and the UvrB-DNA preincision complex is formed. This complex is subsequently bound by UvrC and the second UvrB is released. If no lesion is found, the DNA wraps around the other UvrB subunit that will check the other stand for damage.</text>
</comment>
<dbReference type="SMART" id="SM00487">
    <property type="entry name" value="DEXDc"/>
    <property type="match status" value="1"/>
</dbReference>
<reference evidence="19 20" key="1">
    <citation type="submission" date="2017-11" db="EMBL/GenBank/DDBJ databases">
        <title>Evolution of Phototrophy in the Chloroflexi Phylum Driven by Horizontal Gene Transfer.</title>
        <authorList>
            <person name="Ward L.M."/>
            <person name="Hemp J."/>
            <person name="Shih P.M."/>
            <person name="Mcglynn S.E."/>
            <person name="Fischer W."/>
        </authorList>
    </citation>
    <scope>NUCLEOTIDE SEQUENCE [LARGE SCALE GENOMIC DNA]</scope>
    <source>
        <strain evidence="19">JP3_7</strain>
    </source>
</reference>
<feature type="compositionally biased region" description="Basic residues" evidence="15">
    <location>
        <begin position="712"/>
        <end position="722"/>
    </location>
</feature>
<name>A0A2M8QDW0_9CHLR</name>
<feature type="short sequence motif" description="Beta-hairpin" evidence="12">
    <location>
        <begin position="91"/>
        <end position="114"/>
    </location>
</feature>
<feature type="domain" description="Helicase ATP-binding" evidence="17">
    <location>
        <begin position="25"/>
        <end position="181"/>
    </location>
</feature>
<evidence type="ECO:0000256" key="5">
    <source>
        <dbReference type="ARBA" id="ARBA00022763"/>
    </source>
</evidence>
<evidence type="ECO:0000256" key="7">
    <source>
        <dbReference type="ARBA" id="ARBA00022840"/>
    </source>
</evidence>
<comment type="similarity">
    <text evidence="2 12 13">Belongs to the UvrB family.</text>
</comment>
<keyword evidence="7 12" id="KW-0067">ATP-binding</keyword>
<evidence type="ECO:0000259" key="16">
    <source>
        <dbReference type="PROSITE" id="PS50151"/>
    </source>
</evidence>
<feature type="region of interest" description="Disordered" evidence="15">
    <location>
        <begin position="692"/>
        <end position="722"/>
    </location>
</feature>
<dbReference type="InterPro" id="IPR006935">
    <property type="entry name" value="Helicase/UvrB_N"/>
</dbReference>
<dbReference type="Gene3D" id="4.10.860.10">
    <property type="entry name" value="UVR domain"/>
    <property type="match status" value="1"/>
</dbReference>
<dbReference type="InterPro" id="IPR001943">
    <property type="entry name" value="UVR_dom"/>
</dbReference>
<evidence type="ECO:0000256" key="6">
    <source>
        <dbReference type="ARBA" id="ARBA00022769"/>
    </source>
</evidence>
<protein>
    <recommendedName>
        <fullName evidence="11 12">UvrABC system protein B</fullName>
        <shortName evidence="12">Protein UvrB</shortName>
    </recommendedName>
    <alternativeName>
        <fullName evidence="12">Excinuclease ABC subunit B</fullName>
    </alternativeName>
</protein>
<gene>
    <name evidence="12" type="primary">uvrB</name>
    <name evidence="19" type="ORF">CUN48_05950</name>
</gene>
<dbReference type="HAMAP" id="MF_00204">
    <property type="entry name" value="UvrB"/>
    <property type="match status" value="1"/>
</dbReference>
<evidence type="ECO:0000259" key="18">
    <source>
        <dbReference type="PROSITE" id="PS51194"/>
    </source>
</evidence>
<comment type="subcellular location">
    <subcellularLocation>
        <location evidence="1 12 13">Cytoplasm</location>
    </subcellularLocation>
</comment>
<dbReference type="InterPro" id="IPR001650">
    <property type="entry name" value="Helicase_C-like"/>
</dbReference>
<accession>A0A2M8QDW0</accession>
<dbReference type="PROSITE" id="PS51192">
    <property type="entry name" value="HELICASE_ATP_BIND_1"/>
    <property type="match status" value="1"/>
</dbReference>
<comment type="domain">
    <text evidence="12">The beta-hairpin motif is involved in DNA binding.</text>
</comment>
<dbReference type="Pfam" id="PF12344">
    <property type="entry name" value="UvrB"/>
    <property type="match status" value="1"/>
</dbReference>
<dbReference type="GO" id="GO:0005737">
    <property type="term" value="C:cytoplasm"/>
    <property type="evidence" value="ECO:0007669"/>
    <property type="project" value="UniProtKB-SubCell"/>
</dbReference>
<keyword evidence="14" id="KW-0175">Coiled coil</keyword>
<dbReference type="GO" id="GO:0003677">
    <property type="term" value="F:DNA binding"/>
    <property type="evidence" value="ECO:0007669"/>
    <property type="project" value="UniProtKB-UniRule"/>
</dbReference>
<sequence>MTEFKVHSPFQPTGDQPQAIEALVASLNAGNRYTTLLGATGTGKTFTIAKVIERVQRPTLVIAHNKTLAAQLYAEFKEFFPENAVEYFVSYYDYYQPEAYVPRYDLYIEKDASINDEIDRLRLAATSALMSRRDVIIVASVSCIYGVGNPEDYGRFVVKLAQGEVRRRDVVLRMLVAIQYERNDANLMRGRFRVRGDTLEVQPAYAETAYRIEFFGDEVERITEIDTLTGEILKVLPEVEIYPAKHYITPQEKLQRAIREIEQELEERIAFFKSQGKYLEAQRIEQRTRYDIEMLREVGFTSGIENYSRLLDGRPPGTPPFTLLDYFPDDFLLVIDESHMTIPQIRGMYNGDRERKQVLVDYGFRLPSALDNRPLKFEEFEQRFRQVIFTSATPGPYELQHSAVVVDQVIRPTGILDPVVEVRPVRGQVDDLIGEIRARVARGERTLVTTLTKRMAEDLTSYLQELGIKVQYLHSEVQTVERVEILRDLRLGEYDVVVGINLLREGLDLPEVSLVAILDADKEGFLRSATSLIQTIGRAARHVNGKVIMYADTVTDSMRAAIEETERRRAKQIAYNEAHGIQPQSIYKAIRDLTDRVKVAEGKAGYETKRKVRELGGALAVRLASLPKGEQKRLIAELEEQMRQAAKDLEFEKAAMLRDQILELRQLLNDMDDQTPEWEKIRRIRDYSVDGDEERPLAGEAAQTPARYAIKQPKKAGPRKRR</sequence>
<dbReference type="CDD" id="cd17916">
    <property type="entry name" value="DEXHc_UvrB"/>
    <property type="match status" value="1"/>
</dbReference>
<evidence type="ECO:0000256" key="3">
    <source>
        <dbReference type="ARBA" id="ARBA00022490"/>
    </source>
</evidence>
<evidence type="ECO:0000313" key="20">
    <source>
        <dbReference type="Proteomes" id="UP000230790"/>
    </source>
</evidence>
<evidence type="ECO:0000256" key="10">
    <source>
        <dbReference type="ARBA" id="ARBA00026033"/>
    </source>
</evidence>
<dbReference type="NCBIfam" id="NF003673">
    <property type="entry name" value="PRK05298.1"/>
    <property type="match status" value="1"/>
</dbReference>
<dbReference type="Pfam" id="PF00271">
    <property type="entry name" value="Helicase_C"/>
    <property type="match status" value="1"/>
</dbReference>
<feature type="domain" description="Helicase C-terminal" evidence="18">
    <location>
        <begin position="428"/>
        <end position="594"/>
    </location>
</feature>
<proteinExistence type="inferred from homology"/>
<keyword evidence="12 13" id="KW-0742">SOS response</keyword>
<dbReference type="PANTHER" id="PTHR24029">
    <property type="entry name" value="UVRABC SYSTEM PROTEIN B"/>
    <property type="match status" value="1"/>
</dbReference>
<feature type="coiled-coil region" evidence="14">
    <location>
        <begin position="628"/>
        <end position="674"/>
    </location>
</feature>
<dbReference type="GO" id="GO:0009381">
    <property type="term" value="F:excinuclease ABC activity"/>
    <property type="evidence" value="ECO:0007669"/>
    <property type="project" value="UniProtKB-UniRule"/>
</dbReference>
<dbReference type="PANTHER" id="PTHR24029:SF0">
    <property type="entry name" value="UVRABC SYSTEM PROTEIN B"/>
    <property type="match status" value="1"/>
</dbReference>
<keyword evidence="9 12" id="KW-0234">DNA repair</keyword>
<dbReference type="GO" id="GO:0009432">
    <property type="term" value="P:SOS response"/>
    <property type="evidence" value="ECO:0007669"/>
    <property type="project" value="UniProtKB-UniRule"/>
</dbReference>
<evidence type="ECO:0000256" key="4">
    <source>
        <dbReference type="ARBA" id="ARBA00022741"/>
    </source>
</evidence>